<evidence type="ECO:0000256" key="1">
    <source>
        <dbReference type="SAM" id="MobiDB-lite"/>
    </source>
</evidence>
<dbReference type="EMBL" id="NBNE01000713">
    <property type="protein sequence ID" value="OWZ17673.1"/>
    <property type="molecule type" value="Genomic_DNA"/>
</dbReference>
<reference evidence="3" key="1">
    <citation type="submission" date="2017-03" db="EMBL/GenBank/DDBJ databases">
        <title>Phytopthora megakarya and P. palmivora, two closely related causual agents of cacao black pod achieved similar genome size and gene model numbers by different mechanisms.</title>
        <authorList>
            <person name="Ali S."/>
            <person name="Shao J."/>
            <person name="Larry D.J."/>
            <person name="Kronmiller B."/>
            <person name="Shen D."/>
            <person name="Strem M.D."/>
            <person name="Melnick R.L."/>
            <person name="Guiltinan M.J."/>
            <person name="Tyler B.M."/>
            <person name="Meinhardt L.W."/>
            <person name="Bailey B.A."/>
        </authorList>
    </citation>
    <scope>NUCLEOTIDE SEQUENCE [LARGE SCALE GENOMIC DNA]</scope>
    <source>
        <strain evidence="3">zdho120</strain>
    </source>
</reference>
<evidence type="ECO:0000313" key="2">
    <source>
        <dbReference type="EMBL" id="OWZ17673.1"/>
    </source>
</evidence>
<dbReference type="STRING" id="4795.A0A225WJ08"/>
<sequence length="135" mass="15976">MYGFNSTRKSRENNLQVSTNHSHGRSITILPLKASCSIRHHFISGYKPLNRHSNRKRYLNKSSRRLSWFRVILPHTDRFNNIPVYRFVNEAVPTHHVYMDASNDDCLCAIEPSLWQYLRVQFTEKVTAFDKHTRT</sequence>
<dbReference type="AlphaFoldDB" id="A0A225WJ08"/>
<keyword evidence="3" id="KW-1185">Reference proteome</keyword>
<accession>A0A225WJ08</accession>
<protein>
    <submittedName>
        <fullName evidence="2">Uncharacterized protein</fullName>
    </submittedName>
</protein>
<organism evidence="2 3">
    <name type="scientific">Phytophthora megakarya</name>
    <dbReference type="NCBI Taxonomy" id="4795"/>
    <lineage>
        <taxon>Eukaryota</taxon>
        <taxon>Sar</taxon>
        <taxon>Stramenopiles</taxon>
        <taxon>Oomycota</taxon>
        <taxon>Peronosporomycetes</taxon>
        <taxon>Peronosporales</taxon>
        <taxon>Peronosporaceae</taxon>
        <taxon>Phytophthora</taxon>
    </lineage>
</organism>
<feature type="region of interest" description="Disordered" evidence="1">
    <location>
        <begin position="1"/>
        <end position="20"/>
    </location>
</feature>
<comment type="caution">
    <text evidence="2">The sequence shown here is derived from an EMBL/GenBank/DDBJ whole genome shotgun (WGS) entry which is preliminary data.</text>
</comment>
<name>A0A225WJ08_9STRA</name>
<evidence type="ECO:0000313" key="3">
    <source>
        <dbReference type="Proteomes" id="UP000198211"/>
    </source>
</evidence>
<proteinExistence type="predicted"/>
<dbReference type="Proteomes" id="UP000198211">
    <property type="component" value="Unassembled WGS sequence"/>
</dbReference>
<gene>
    <name evidence="2" type="ORF">PHMEG_0008353</name>
</gene>